<dbReference type="GO" id="GO:0005634">
    <property type="term" value="C:nucleus"/>
    <property type="evidence" value="ECO:0007669"/>
    <property type="project" value="TreeGrafter"/>
</dbReference>
<proteinExistence type="predicted"/>
<dbReference type="GO" id="GO:0005524">
    <property type="term" value="F:ATP binding"/>
    <property type="evidence" value="ECO:0007669"/>
    <property type="project" value="InterPro"/>
</dbReference>
<dbReference type="PANTHER" id="PTHR23389:SF3">
    <property type="entry name" value="CHROMOSOME TRANSMISSION FIDELITY PROTEIN 18 HOMOLOG"/>
    <property type="match status" value="1"/>
</dbReference>
<evidence type="ECO:0000256" key="1">
    <source>
        <dbReference type="SAM" id="MobiDB-lite"/>
    </source>
</evidence>
<dbReference type="GO" id="GO:0016887">
    <property type="term" value="F:ATP hydrolysis activity"/>
    <property type="evidence" value="ECO:0007669"/>
    <property type="project" value="InterPro"/>
</dbReference>
<dbReference type="InterPro" id="IPR003593">
    <property type="entry name" value="AAA+_ATPase"/>
</dbReference>
<evidence type="ECO:0000259" key="2">
    <source>
        <dbReference type="SMART" id="SM00382"/>
    </source>
</evidence>
<dbReference type="InterPro" id="IPR003959">
    <property type="entry name" value="ATPase_AAA_core"/>
</dbReference>
<dbReference type="eggNOG" id="KOG1969">
    <property type="taxonomic scope" value="Eukaryota"/>
</dbReference>
<gene>
    <name evidence="3" type="ORF">G210_0368</name>
</gene>
<dbReference type="CDD" id="cd00009">
    <property type="entry name" value="AAA"/>
    <property type="match status" value="1"/>
</dbReference>
<protein>
    <recommendedName>
        <fullName evidence="2">AAA+ ATPase domain-containing protein</fullName>
    </recommendedName>
</protein>
<dbReference type="SUPFAM" id="SSF52540">
    <property type="entry name" value="P-loop containing nucleoside triphosphate hydrolases"/>
    <property type="match status" value="1"/>
</dbReference>
<dbReference type="EMBL" id="AOGT01000882">
    <property type="protein sequence ID" value="EMG48965.1"/>
    <property type="molecule type" value="Genomic_DNA"/>
</dbReference>
<dbReference type="Proteomes" id="UP000011777">
    <property type="component" value="Unassembled WGS sequence"/>
</dbReference>
<accession>M3K0Z1</accession>
<feature type="compositionally biased region" description="Acidic residues" evidence="1">
    <location>
        <begin position="55"/>
        <end position="64"/>
    </location>
</feature>
<feature type="domain" description="AAA+ ATPase" evidence="2">
    <location>
        <begin position="210"/>
        <end position="382"/>
    </location>
</feature>
<evidence type="ECO:0000313" key="3">
    <source>
        <dbReference type="EMBL" id="EMG48965.1"/>
    </source>
</evidence>
<comment type="caution">
    <text evidence="3">The sequence shown here is derived from an EMBL/GenBank/DDBJ whole genome shotgun (WGS) entry which is preliminary data.</text>
</comment>
<dbReference type="InterPro" id="IPR027417">
    <property type="entry name" value="P-loop_NTPase"/>
</dbReference>
<dbReference type="OrthoDB" id="2195431at2759"/>
<dbReference type="Gene3D" id="3.40.50.300">
    <property type="entry name" value="P-loop containing nucleotide triphosphate hydrolases"/>
    <property type="match status" value="1"/>
</dbReference>
<feature type="compositionally biased region" description="Polar residues" evidence="1">
    <location>
        <begin position="1"/>
        <end position="28"/>
    </location>
</feature>
<dbReference type="Gene3D" id="1.10.8.60">
    <property type="match status" value="1"/>
</dbReference>
<dbReference type="SMART" id="SM00382">
    <property type="entry name" value="AAA"/>
    <property type="match status" value="1"/>
</dbReference>
<dbReference type="HOGENOM" id="CLU_004894_3_1_1"/>
<dbReference type="Pfam" id="PF00004">
    <property type="entry name" value="AAA"/>
    <property type="match status" value="1"/>
</dbReference>
<evidence type="ECO:0000313" key="4">
    <source>
        <dbReference type="Proteomes" id="UP000011777"/>
    </source>
</evidence>
<keyword evidence="4" id="KW-1185">Reference proteome</keyword>
<dbReference type="AlphaFoldDB" id="M3K0Z1"/>
<organism evidence="3 4">
    <name type="scientific">Candida maltosa (strain Xu316)</name>
    <name type="common">Yeast</name>
    <dbReference type="NCBI Taxonomy" id="1245528"/>
    <lineage>
        <taxon>Eukaryota</taxon>
        <taxon>Fungi</taxon>
        <taxon>Dikarya</taxon>
        <taxon>Ascomycota</taxon>
        <taxon>Saccharomycotina</taxon>
        <taxon>Pichiomycetes</taxon>
        <taxon>Debaryomycetaceae</taxon>
        <taxon>Candida/Lodderomyces clade</taxon>
        <taxon>Candida</taxon>
    </lineage>
</organism>
<dbReference type="GO" id="GO:0003677">
    <property type="term" value="F:DNA binding"/>
    <property type="evidence" value="ECO:0007669"/>
    <property type="project" value="TreeGrafter"/>
</dbReference>
<name>M3K0Z1_CANMX</name>
<reference evidence="3 4" key="1">
    <citation type="submission" date="2013-02" db="EMBL/GenBank/DDBJ databases">
        <title>Genome sequence of Candida maltosa Xu316, a potential industrial strain for xylitol and ethanol production.</title>
        <authorList>
            <person name="Yu J."/>
            <person name="Wang Q."/>
            <person name="Geng X."/>
            <person name="Bao W."/>
            <person name="He P."/>
            <person name="Cai J."/>
        </authorList>
    </citation>
    <scope>NUCLEOTIDE SEQUENCE [LARGE SCALE GENOMIC DNA]</scope>
    <source>
        <strain evidence="4">Xu316</strain>
    </source>
</reference>
<sequence>MSTLEQQSDEFQFNSENSILFSQQPSQKVSEETNIDTAESFLFNSFDPSENQQQEIEEDVEEDAPVEETDAMEIDYSPTYLPTKKVKLFSGKTIELIPKPTSKVQLDETQFQGSYINMDVLTNKVNLRNSIKENRKKLAETTPSRKYSNKKKTGQIWSEKYKPNSFVQLCSAGNDKQYRMVLHWLKKWSHCVFGEDVHDKNHVDTMGRPLRKILLIHGPAGVGKTVATHILASQMGYSVQELNAANSMDTLPQASGGGSAAYTNASSALKLKIINALTSNSIGAKGKPSCLVIDEIDSLANAGDVVKVLNDLVQSDQRALYKKLKKSAMDDNDAKKKSKKKDILLTRPIICIANDIYSHQSGKFGPNPMDKLRPLAEVVAFKKPMTSNTVSGTKIGGNAVKSVKDHLMTINNKENLDLDYQTIGEIVEICDADLRACINHLQFNGRKVETTESKTNSGVLIDKQLSWFSIVDSLFRRNPQSSKDENFSQIFDSFMNGEARNLTNNASTFDKVLRGVFNKYLDVVHHQDDSLVKPSEFSDWVGHYTEFSRVNETSEYFPLIGLKTWSLFSELNHQTTNQPLIPNAKNLDFECLETLKSNKTIIRMLTDNIPIETKLALGLNSEIAATEFLPFLSKIMTPSMSAKVKSDLSDIEKAWVEKLTALVKDFELSLENSKDLETGLTSLKINPNWDSITNYDTEFAPTSSASAIKQIQFRRQAIFPLVTAEMDRLNMVRKTAKRLLEDDRVPATEEEAKTNDHKVKRLKVGSSIDFFKNKYEEVNSQISDKIQKPTNEEQFKASRIWVKYNEGFSNAVRKNIGWNDFWLP</sequence>
<dbReference type="OMA" id="RWLKGWE"/>
<dbReference type="STRING" id="1245528.M3K0Z1"/>
<feature type="region of interest" description="Disordered" evidence="1">
    <location>
        <begin position="1"/>
        <end position="33"/>
    </location>
</feature>
<dbReference type="PANTHER" id="PTHR23389">
    <property type="entry name" value="CHROMOSOME TRANSMISSION FIDELITY FACTOR 18"/>
    <property type="match status" value="1"/>
</dbReference>
<feature type="region of interest" description="Disordered" evidence="1">
    <location>
        <begin position="45"/>
        <end position="64"/>
    </location>
</feature>